<proteinExistence type="predicted"/>
<reference evidence="2 3" key="1">
    <citation type="submission" date="2019-05" db="EMBL/GenBank/DDBJ databases">
        <title>Another draft genome of Portunus trituberculatus and its Hox gene families provides insights of decapod evolution.</title>
        <authorList>
            <person name="Jeong J.-H."/>
            <person name="Song I."/>
            <person name="Kim S."/>
            <person name="Choi T."/>
            <person name="Kim D."/>
            <person name="Ryu S."/>
            <person name="Kim W."/>
        </authorList>
    </citation>
    <scope>NUCLEOTIDE SEQUENCE [LARGE SCALE GENOMIC DNA]</scope>
    <source>
        <tissue evidence="2">Muscle</tissue>
    </source>
</reference>
<dbReference type="AlphaFoldDB" id="A0A5B7E1Q3"/>
<evidence type="ECO:0000313" key="2">
    <source>
        <dbReference type="EMBL" id="MPC26764.1"/>
    </source>
</evidence>
<dbReference type="Proteomes" id="UP000324222">
    <property type="component" value="Unassembled WGS sequence"/>
</dbReference>
<feature type="compositionally biased region" description="Basic and acidic residues" evidence="1">
    <location>
        <begin position="26"/>
        <end position="39"/>
    </location>
</feature>
<evidence type="ECO:0000256" key="1">
    <source>
        <dbReference type="SAM" id="MobiDB-lite"/>
    </source>
</evidence>
<gene>
    <name evidence="2" type="ORF">E2C01_019911</name>
</gene>
<organism evidence="2 3">
    <name type="scientific">Portunus trituberculatus</name>
    <name type="common">Swimming crab</name>
    <name type="synonym">Neptunus trituberculatus</name>
    <dbReference type="NCBI Taxonomy" id="210409"/>
    <lineage>
        <taxon>Eukaryota</taxon>
        <taxon>Metazoa</taxon>
        <taxon>Ecdysozoa</taxon>
        <taxon>Arthropoda</taxon>
        <taxon>Crustacea</taxon>
        <taxon>Multicrustacea</taxon>
        <taxon>Malacostraca</taxon>
        <taxon>Eumalacostraca</taxon>
        <taxon>Eucarida</taxon>
        <taxon>Decapoda</taxon>
        <taxon>Pleocyemata</taxon>
        <taxon>Brachyura</taxon>
        <taxon>Eubrachyura</taxon>
        <taxon>Portunoidea</taxon>
        <taxon>Portunidae</taxon>
        <taxon>Portuninae</taxon>
        <taxon>Portunus</taxon>
    </lineage>
</organism>
<name>A0A5B7E1Q3_PORTR</name>
<keyword evidence="3" id="KW-1185">Reference proteome</keyword>
<evidence type="ECO:0000313" key="3">
    <source>
        <dbReference type="Proteomes" id="UP000324222"/>
    </source>
</evidence>
<sequence length="79" mass="9075">MRPLGPSHNLVFAPQTPDTAKTQPKHSSEAQRYEHIGGGRREESNLRWWNINLNKKNALQCEILESPLSSGRKTMRTYD</sequence>
<feature type="region of interest" description="Disordered" evidence="1">
    <location>
        <begin position="1"/>
        <end position="39"/>
    </location>
</feature>
<comment type="caution">
    <text evidence="2">The sequence shown here is derived from an EMBL/GenBank/DDBJ whole genome shotgun (WGS) entry which is preliminary data.</text>
</comment>
<protein>
    <submittedName>
        <fullName evidence="2">Uncharacterized protein</fullName>
    </submittedName>
</protein>
<dbReference type="EMBL" id="VSRR010001647">
    <property type="protein sequence ID" value="MPC26764.1"/>
    <property type="molecule type" value="Genomic_DNA"/>
</dbReference>
<accession>A0A5B7E1Q3</accession>